<evidence type="ECO:0008006" key="3">
    <source>
        <dbReference type="Google" id="ProtNLM"/>
    </source>
</evidence>
<proteinExistence type="predicted"/>
<protein>
    <recommendedName>
        <fullName evidence="3">LafD</fullName>
    </recommendedName>
</protein>
<dbReference type="EMBL" id="FIZY01000027">
    <property type="protein sequence ID" value="CZF84173.1"/>
    <property type="molecule type" value="Genomic_DNA"/>
</dbReference>
<evidence type="ECO:0000313" key="2">
    <source>
        <dbReference type="Proteomes" id="UP000073601"/>
    </source>
</evidence>
<sequence>MASNPSITVALIRQITQRTQKAIELKDWQALKQLDLKVREILKHHPECLKDPALRPEFDRLKATYQRASRTLNEAINTTKVELESIQSQQERAKAYQTTMTMDF</sequence>
<gene>
    <name evidence="1" type="ORF">GMA8713_02983</name>
</gene>
<dbReference type="Proteomes" id="UP000073601">
    <property type="component" value="Unassembled WGS sequence"/>
</dbReference>
<evidence type="ECO:0000313" key="1">
    <source>
        <dbReference type="EMBL" id="CZF84173.1"/>
    </source>
</evidence>
<name>A0A128FBI4_9GAMM</name>
<dbReference type="AlphaFoldDB" id="A0A128FBI4"/>
<dbReference type="OrthoDB" id="5877647at2"/>
<reference evidence="2" key="1">
    <citation type="submission" date="2016-02" db="EMBL/GenBank/DDBJ databases">
        <authorList>
            <person name="Rodrigo-Torres Lidia"/>
            <person name="Arahal R.David."/>
        </authorList>
    </citation>
    <scope>NUCLEOTIDE SEQUENCE [LARGE SCALE GENOMIC DNA]</scope>
    <source>
        <strain evidence="2">CECT 8713</strain>
    </source>
</reference>
<accession>A0A128FBI4</accession>
<organism evidence="1 2">
    <name type="scientific">Grimontia marina</name>
    <dbReference type="NCBI Taxonomy" id="646534"/>
    <lineage>
        <taxon>Bacteria</taxon>
        <taxon>Pseudomonadati</taxon>
        <taxon>Pseudomonadota</taxon>
        <taxon>Gammaproteobacteria</taxon>
        <taxon>Vibrionales</taxon>
        <taxon>Vibrionaceae</taxon>
        <taxon>Grimontia</taxon>
    </lineage>
</organism>
<keyword evidence="2" id="KW-1185">Reference proteome</keyword>
<dbReference type="RefSeq" id="WP_062711353.1">
    <property type="nucleotide sequence ID" value="NZ_CAWRCI010000027.1"/>
</dbReference>